<dbReference type="EMBL" id="JAIWYP010000013">
    <property type="protein sequence ID" value="KAH3715310.1"/>
    <property type="molecule type" value="Genomic_DNA"/>
</dbReference>
<evidence type="ECO:0000256" key="7">
    <source>
        <dbReference type="ARBA" id="ARBA00023157"/>
    </source>
</evidence>
<feature type="transmembrane region" description="Helical" evidence="11">
    <location>
        <begin position="164"/>
        <end position="185"/>
    </location>
</feature>
<keyword evidence="9 10" id="KW-0807">Transducer</keyword>
<keyword evidence="7" id="KW-1015">Disulfide bond</keyword>
<keyword evidence="5 10" id="KW-0297">G-protein coupled receptor</keyword>
<feature type="transmembrane region" description="Helical" evidence="11">
    <location>
        <begin position="246"/>
        <end position="273"/>
    </location>
</feature>
<dbReference type="InterPro" id="IPR017452">
    <property type="entry name" value="GPCR_Rhodpsn_7TM"/>
</dbReference>
<dbReference type="CDD" id="cd15331">
    <property type="entry name" value="7tmA_5-HT1A_invertebrates"/>
    <property type="match status" value="1"/>
</dbReference>
<evidence type="ECO:0000256" key="2">
    <source>
        <dbReference type="ARBA" id="ARBA00022475"/>
    </source>
</evidence>
<keyword evidence="14" id="KW-1185">Reference proteome</keyword>
<dbReference type="Gene3D" id="1.20.1070.10">
    <property type="entry name" value="Rhodopsin 7-helix transmembrane proteins"/>
    <property type="match status" value="2"/>
</dbReference>
<dbReference type="GO" id="GO:0004993">
    <property type="term" value="F:G protein-coupled serotonin receptor activity"/>
    <property type="evidence" value="ECO:0007669"/>
    <property type="project" value="UniProtKB-ARBA"/>
</dbReference>
<evidence type="ECO:0000256" key="9">
    <source>
        <dbReference type="ARBA" id="ARBA00023224"/>
    </source>
</evidence>
<feature type="transmembrane region" description="Helical" evidence="11">
    <location>
        <begin position="123"/>
        <end position="144"/>
    </location>
</feature>
<sequence length="526" mass="59396">MDNASNWNTEAESYSTSGLDVIFTMDMDNSSHAPTTLNTSMYSLYNGMYNNSFGVNMMNYTRGNNSIQNTSFASQDGFQHIPKFDFPVMILICVILAVMILATIIGNVFVIAAIILERSLQGVSNYLILSLAVTDLLVAVSVMPLSLVNEISVHWYLGSTVCDFWISIDVLCCTASILHLVAISLDRFWGVSNIDYIRRRSAKQILKMVAVVWFVAFTISIPPLFGWKEKSNNPEINGVCVISQNLVYTVFSTVGAFYCPVVMMVFLNFKIYVVARTRIRKKNFVKSKPIPSHVTNADMKTYARTSSCSDDEGYTMCNGSMAVTTALNEEMQYSDSNTLTDKNEGNYPGYLTVPNKLWVPRSNGLIEPNDISCTTHLTELQDTEFNGSHSPVSEQVPHCNRKMQFNGNKTNDNNNHRLDLFRLKKKHREADRKRKDKLEMKRERKAAKVLGIITGAFIACWLPFFVLAVLAPFCGERCNIPTVVFSLFLWLGYFNSTLNPILYTIFNPSFRKAFQKIIYGKYRVVG</sequence>
<evidence type="ECO:0000256" key="5">
    <source>
        <dbReference type="ARBA" id="ARBA00023040"/>
    </source>
</evidence>
<dbReference type="PANTHER" id="PTHR24248:SF199">
    <property type="entry name" value="IP13425P-RELATED"/>
    <property type="match status" value="1"/>
</dbReference>
<evidence type="ECO:0000256" key="4">
    <source>
        <dbReference type="ARBA" id="ARBA00022989"/>
    </source>
</evidence>
<proteinExistence type="inferred from homology"/>
<dbReference type="FunFam" id="1.20.1070.10:FF:000375">
    <property type="entry name" value="5-hydroxytryptamine (serotonin) receptor 1Fa"/>
    <property type="match status" value="1"/>
</dbReference>
<dbReference type="PROSITE" id="PS50262">
    <property type="entry name" value="G_PROTEIN_RECEP_F1_2"/>
    <property type="match status" value="1"/>
</dbReference>
<reference evidence="13" key="1">
    <citation type="journal article" date="2019" name="bioRxiv">
        <title>The Genome of the Zebra Mussel, Dreissena polymorpha: A Resource for Invasive Species Research.</title>
        <authorList>
            <person name="McCartney M.A."/>
            <person name="Auch B."/>
            <person name="Kono T."/>
            <person name="Mallez S."/>
            <person name="Zhang Y."/>
            <person name="Obille A."/>
            <person name="Becker A."/>
            <person name="Abrahante J.E."/>
            <person name="Garbe J."/>
            <person name="Badalamenti J.P."/>
            <person name="Herman A."/>
            <person name="Mangelson H."/>
            <person name="Liachko I."/>
            <person name="Sullivan S."/>
            <person name="Sone E.D."/>
            <person name="Koren S."/>
            <person name="Silverstein K.A.T."/>
            <person name="Beckman K.B."/>
            <person name="Gohl D.M."/>
        </authorList>
    </citation>
    <scope>NUCLEOTIDE SEQUENCE</scope>
    <source>
        <strain evidence="13">Duluth1</strain>
        <tissue evidence="13">Whole animal</tissue>
    </source>
</reference>
<evidence type="ECO:0000313" key="13">
    <source>
        <dbReference type="EMBL" id="KAH3715310.1"/>
    </source>
</evidence>
<evidence type="ECO:0000313" key="14">
    <source>
        <dbReference type="Proteomes" id="UP000828390"/>
    </source>
</evidence>
<keyword evidence="6 11" id="KW-0472">Membrane</keyword>
<feature type="domain" description="G-protein coupled receptors family 1 profile" evidence="12">
    <location>
        <begin position="106"/>
        <end position="503"/>
    </location>
</feature>
<feature type="transmembrane region" description="Helical" evidence="11">
    <location>
        <begin position="88"/>
        <end position="116"/>
    </location>
</feature>
<name>A0A9D4HCY6_DREPO</name>
<comment type="similarity">
    <text evidence="10">Belongs to the G-protein coupled receptor 1 family.</text>
</comment>
<dbReference type="GO" id="GO:0005886">
    <property type="term" value="C:plasma membrane"/>
    <property type="evidence" value="ECO:0007669"/>
    <property type="project" value="UniProtKB-SubCell"/>
</dbReference>
<evidence type="ECO:0000256" key="8">
    <source>
        <dbReference type="ARBA" id="ARBA00023170"/>
    </source>
</evidence>
<keyword evidence="3 10" id="KW-0812">Transmembrane</keyword>
<evidence type="ECO:0000256" key="10">
    <source>
        <dbReference type="RuleBase" id="RU000688"/>
    </source>
</evidence>
<reference evidence="13" key="2">
    <citation type="submission" date="2020-11" db="EMBL/GenBank/DDBJ databases">
        <authorList>
            <person name="McCartney M.A."/>
            <person name="Auch B."/>
            <person name="Kono T."/>
            <person name="Mallez S."/>
            <person name="Becker A."/>
            <person name="Gohl D.M."/>
            <person name="Silverstein K.A.T."/>
            <person name="Koren S."/>
            <person name="Bechman K.B."/>
            <person name="Herman A."/>
            <person name="Abrahante J.E."/>
            <person name="Garbe J."/>
        </authorList>
    </citation>
    <scope>NUCLEOTIDE SEQUENCE</scope>
    <source>
        <strain evidence="13">Duluth1</strain>
        <tissue evidence="13">Whole animal</tissue>
    </source>
</reference>
<dbReference type="PANTHER" id="PTHR24248">
    <property type="entry name" value="ADRENERGIC RECEPTOR-RELATED G-PROTEIN COUPLED RECEPTOR"/>
    <property type="match status" value="1"/>
</dbReference>
<dbReference type="Proteomes" id="UP000828390">
    <property type="component" value="Unassembled WGS sequence"/>
</dbReference>
<comment type="caution">
    <text evidence="13">The sequence shown here is derived from an EMBL/GenBank/DDBJ whole genome shotgun (WGS) entry which is preliminary data.</text>
</comment>
<feature type="transmembrane region" description="Helical" evidence="11">
    <location>
        <begin position="205"/>
        <end position="226"/>
    </location>
</feature>
<feature type="transmembrane region" description="Helical" evidence="11">
    <location>
        <begin position="483"/>
        <end position="506"/>
    </location>
</feature>
<comment type="subcellular location">
    <subcellularLocation>
        <location evidence="1">Cell membrane</location>
        <topology evidence="1">Multi-pass membrane protein</topology>
    </subcellularLocation>
</comment>
<evidence type="ECO:0000256" key="1">
    <source>
        <dbReference type="ARBA" id="ARBA00004651"/>
    </source>
</evidence>
<evidence type="ECO:0000259" key="12">
    <source>
        <dbReference type="PROSITE" id="PS50262"/>
    </source>
</evidence>
<dbReference type="SUPFAM" id="SSF81321">
    <property type="entry name" value="Family A G protein-coupled receptor-like"/>
    <property type="match status" value="1"/>
</dbReference>
<evidence type="ECO:0000256" key="6">
    <source>
        <dbReference type="ARBA" id="ARBA00023136"/>
    </source>
</evidence>
<dbReference type="AlphaFoldDB" id="A0A9D4HCY6"/>
<protein>
    <recommendedName>
        <fullName evidence="12">G-protein coupled receptors family 1 profile domain-containing protein</fullName>
    </recommendedName>
</protein>
<dbReference type="GO" id="GO:0043410">
    <property type="term" value="P:positive regulation of MAPK cascade"/>
    <property type="evidence" value="ECO:0007669"/>
    <property type="project" value="TreeGrafter"/>
</dbReference>
<evidence type="ECO:0000256" key="3">
    <source>
        <dbReference type="ARBA" id="ARBA00022692"/>
    </source>
</evidence>
<accession>A0A9D4HCY6</accession>
<keyword evidence="2" id="KW-1003">Cell membrane</keyword>
<dbReference type="PRINTS" id="PR00237">
    <property type="entry name" value="GPCRRHODOPSN"/>
</dbReference>
<dbReference type="SMART" id="SM01381">
    <property type="entry name" value="7TM_GPCR_Srsx"/>
    <property type="match status" value="1"/>
</dbReference>
<gene>
    <name evidence="13" type="ORF">DPMN_058016</name>
</gene>
<dbReference type="OrthoDB" id="5956310at2759"/>
<keyword evidence="8 10" id="KW-0675">Receptor</keyword>
<dbReference type="GO" id="GO:0071880">
    <property type="term" value="P:adenylate cyclase-activating adrenergic receptor signaling pathway"/>
    <property type="evidence" value="ECO:0007669"/>
    <property type="project" value="TreeGrafter"/>
</dbReference>
<feature type="transmembrane region" description="Helical" evidence="11">
    <location>
        <begin position="449"/>
        <end position="471"/>
    </location>
</feature>
<organism evidence="13 14">
    <name type="scientific">Dreissena polymorpha</name>
    <name type="common">Zebra mussel</name>
    <name type="synonym">Mytilus polymorpha</name>
    <dbReference type="NCBI Taxonomy" id="45954"/>
    <lineage>
        <taxon>Eukaryota</taxon>
        <taxon>Metazoa</taxon>
        <taxon>Spiralia</taxon>
        <taxon>Lophotrochozoa</taxon>
        <taxon>Mollusca</taxon>
        <taxon>Bivalvia</taxon>
        <taxon>Autobranchia</taxon>
        <taxon>Heteroconchia</taxon>
        <taxon>Euheterodonta</taxon>
        <taxon>Imparidentia</taxon>
        <taxon>Neoheterodontei</taxon>
        <taxon>Myida</taxon>
        <taxon>Dreissenoidea</taxon>
        <taxon>Dreissenidae</taxon>
        <taxon>Dreissena</taxon>
    </lineage>
</organism>
<dbReference type="PROSITE" id="PS00237">
    <property type="entry name" value="G_PROTEIN_RECEP_F1_1"/>
    <property type="match status" value="1"/>
</dbReference>
<dbReference type="Pfam" id="PF00001">
    <property type="entry name" value="7tm_1"/>
    <property type="match status" value="1"/>
</dbReference>
<keyword evidence="4 11" id="KW-1133">Transmembrane helix</keyword>
<dbReference type="InterPro" id="IPR000276">
    <property type="entry name" value="GPCR_Rhodpsn"/>
</dbReference>
<evidence type="ECO:0000256" key="11">
    <source>
        <dbReference type="SAM" id="Phobius"/>
    </source>
</evidence>